<keyword evidence="5 10" id="KW-0812">Transmembrane</keyword>
<dbReference type="RefSeq" id="WP_277576897.1">
    <property type="nucleotide sequence ID" value="NZ_JANRMI010000001.1"/>
</dbReference>
<evidence type="ECO:0000313" key="12">
    <source>
        <dbReference type="Proteomes" id="UP001152321"/>
    </source>
</evidence>
<dbReference type="PANTHER" id="PTHR30065:SF1">
    <property type="entry name" value="SURFACE PRESENTATION OF ANTIGENS PROTEIN SPAR"/>
    <property type="match status" value="1"/>
</dbReference>
<dbReference type="Pfam" id="PF01311">
    <property type="entry name" value="Bac_export_1"/>
    <property type="match status" value="1"/>
</dbReference>
<dbReference type="PANTHER" id="PTHR30065">
    <property type="entry name" value="FLAGELLAR BIOSYNTHETIC PROTEIN FLIR"/>
    <property type="match status" value="1"/>
</dbReference>
<protein>
    <recommendedName>
        <fullName evidence="3 9">Flagellar biosynthetic protein FliR</fullName>
    </recommendedName>
</protein>
<feature type="transmembrane region" description="Helical" evidence="10">
    <location>
        <begin position="214"/>
        <end position="237"/>
    </location>
</feature>
<keyword evidence="11" id="KW-0969">Cilium</keyword>
<keyword evidence="11" id="KW-0966">Cell projection</keyword>
<comment type="subcellular location">
    <subcellularLocation>
        <location evidence="10">Cell membrane</location>
        <topology evidence="10">Multi-pass membrane protein</topology>
    </subcellularLocation>
    <subcellularLocation>
        <location evidence="10">Bacterial flagellum basal body</location>
    </subcellularLocation>
</comment>
<comment type="similarity">
    <text evidence="2 10">Belongs to the FliR/MopE/SpaR family.</text>
</comment>
<keyword evidence="11" id="KW-0282">Flagellum</keyword>
<gene>
    <name evidence="11" type="primary">fliR</name>
    <name evidence="11" type="ORF">NWE73_03545</name>
</gene>
<evidence type="ECO:0000256" key="1">
    <source>
        <dbReference type="ARBA" id="ARBA00002578"/>
    </source>
</evidence>
<evidence type="ECO:0000256" key="6">
    <source>
        <dbReference type="ARBA" id="ARBA00022989"/>
    </source>
</evidence>
<comment type="function">
    <text evidence="1 10">Role in flagellar biosynthesis.</text>
</comment>
<reference evidence="11" key="1">
    <citation type="submission" date="2022-08" db="EMBL/GenBank/DDBJ databases">
        <title>Novel Bdellovibrio Species Isolated from Svalbard: Designation Bdellovibrio svalbardensis.</title>
        <authorList>
            <person name="Mitchell R.J."/>
            <person name="Choi S.Y."/>
        </authorList>
    </citation>
    <scope>NUCLEOTIDE SEQUENCE</scope>
    <source>
        <strain evidence="11">PAP01</strain>
    </source>
</reference>
<dbReference type="InterPro" id="IPR006303">
    <property type="entry name" value="FliR"/>
</dbReference>
<evidence type="ECO:0000256" key="10">
    <source>
        <dbReference type="RuleBase" id="RU362071"/>
    </source>
</evidence>
<keyword evidence="8 10" id="KW-0975">Bacterial flagellum</keyword>
<evidence type="ECO:0000256" key="9">
    <source>
        <dbReference type="NCBIfam" id="TIGR01400"/>
    </source>
</evidence>
<organism evidence="11 12">
    <name type="scientific">Bdellovibrio svalbardensis</name>
    <dbReference type="NCBI Taxonomy" id="2972972"/>
    <lineage>
        <taxon>Bacteria</taxon>
        <taxon>Pseudomonadati</taxon>
        <taxon>Bdellovibrionota</taxon>
        <taxon>Bdellovibrionia</taxon>
        <taxon>Bdellovibrionales</taxon>
        <taxon>Pseudobdellovibrionaceae</taxon>
        <taxon>Bdellovibrio</taxon>
    </lineage>
</organism>
<evidence type="ECO:0000256" key="4">
    <source>
        <dbReference type="ARBA" id="ARBA00022475"/>
    </source>
</evidence>
<feature type="transmembrane region" description="Helical" evidence="10">
    <location>
        <begin position="173"/>
        <end position="202"/>
    </location>
</feature>
<evidence type="ECO:0000256" key="3">
    <source>
        <dbReference type="ARBA" id="ARBA00021717"/>
    </source>
</evidence>
<dbReference type="EMBL" id="JANRMI010000001">
    <property type="protein sequence ID" value="MDG0815422.1"/>
    <property type="molecule type" value="Genomic_DNA"/>
</dbReference>
<keyword evidence="7 10" id="KW-0472">Membrane</keyword>
<feature type="transmembrane region" description="Helical" evidence="10">
    <location>
        <begin position="79"/>
        <end position="109"/>
    </location>
</feature>
<dbReference type="PRINTS" id="PR00953">
    <property type="entry name" value="TYPE3IMRPROT"/>
</dbReference>
<feature type="transmembrane region" description="Helical" evidence="10">
    <location>
        <begin position="12"/>
        <end position="37"/>
    </location>
</feature>
<feature type="transmembrane region" description="Helical" evidence="10">
    <location>
        <begin position="43"/>
        <end position="67"/>
    </location>
</feature>
<name>A0ABT6DF05_9BACT</name>
<comment type="caution">
    <text evidence="11">The sequence shown here is derived from an EMBL/GenBank/DDBJ whole genome shotgun (WGS) entry which is preliminary data.</text>
</comment>
<accession>A0ABT6DF05</accession>
<dbReference type="NCBIfam" id="TIGR01400">
    <property type="entry name" value="fliR"/>
    <property type="match status" value="1"/>
</dbReference>
<dbReference type="Proteomes" id="UP001152321">
    <property type="component" value="Unassembled WGS sequence"/>
</dbReference>
<evidence type="ECO:0000313" key="11">
    <source>
        <dbReference type="EMBL" id="MDG0815422.1"/>
    </source>
</evidence>
<proteinExistence type="inferred from homology"/>
<keyword evidence="12" id="KW-1185">Reference proteome</keyword>
<evidence type="ECO:0000256" key="2">
    <source>
        <dbReference type="ARBA" id="ARBA00009772"/>
    </source>
</evidence>
<sequence length="259" mass="28051">MFNYTALTEAQILLFALILLRMLAFIMSSAFFGATAINAPVKILLSVVLSMLIFPVVRIGNVNYLAISSDIIGLAIRELIVGLALGFLTRLFFFVVTMVGDLVSMSVGLSASQMYNPMMGTSGNVLDTFYSTLGTLIFLSINGHHMLINAIVKSYELVPVSSLQLNIGPFAEMALFGQMALVLTIKMCAPVIVTILLVNLAFGILGRAVPQINVLVTSMPVTIMLGMTVVFICLPLLTMEMTGLIEITSSKLFDVMKHL</sequence>
<feature type="transmembrane region" description="Helical" evidence="10">
    <location>
        <begin position="129"/>
        <end position="152"/>
    </location>
</feature>
<evidence type="ECO:0000256" key="8">
    <source>
        <dbReference type="ARBA" id="ARBA00023143"/>
    </source>
</evidence>
<evidence type="ECO:0000256" key="7">
    <source>
        <dbReference type="ARBA" id="ARBA00023136"/>
    </source>
</evidence>
<keyword evidence="6 10" id="KW-1133">Transmembrane helix</keyword>
<evidence type="ECO:0000256" key="5">
    <source>
        <dbReference type="ARBA" id="ARBA00022692"/>
    </source>
</evidence>
<dbReference type="InterPro" id="IPR002010">
    <property type="entry name" value="T3SS_IM_R"/>
</dbReference>
<keyword evidence="4 10" id="KW-1003">Cell membrane</keyword>